<evidence type="ECO:0000256" key="6">
    <source>
        <dbReference type="ARBA" id="ARBA00022989"/>
    </source>
</evidence>
<comment type="subunit">
    <text evidence="9">The Tat system comprises two distinct complexes: a TatABC complex, containing multiple copies of TatA, TatB and TatC subunits, and a separate TatA complex, containing only TatA subunits. Substrates initially bind to the TatABC complex, which probably triggers association of the separate TatA complex to form the active translocon.</text>
</comment>
<feature type="compositionally biased region" description="Basic and acidic residues" evidence="10">
    <location>
        <begin position="193"/>
        <end position="203"/>
    </location>
</feature>
<evidence type="ECO:0000256" key="3">
    <source>
        <dbReference type="ARBA" id="ARBA00022475"/>
    </source>
</evidence>
<evidence type="ECO:0000256" key="5">
    <source>
        <dbReference type="ARBA" id="ARBA00022927"/>
    </source>
</evidence>
<evidence type="ECO:0000256" key="10">
    <source>
        <dbReference type="SAM" id="MobiDB-lite"/>
    </source>
</evidence>
<evidence type="ECO:0000313" key="12">
    <source>
        <dbReference type="Proteomes" id="UP000612855"/>
    </source>
</evidence>
<organism evidence="11 12">
    <name type="scientific">Primorskyibacter flagellatus</name>
    <dbReference type="NCBI Taxonomy" id="1387277"/>
    <lineage>
        <taxon>Bacteria</taxon>
        <taxon>Pseudomonadati</taxon>
        <taxon>Pseudomonadota</taxon>
        <taxon>Alphaproteobacteria</taxon>
        <taxon>Rhodobacterales</taxon>
        <taxon>Roseobacteraceae</taxon>
        <taxon>Primorskyibacter</taxon>
    </lineage>
</organism>
<protein>
    <recommendedName>
        <fullName evidence="9">Sec-independent protein translocase protein TatB</fullName>
    </recommendedName>
</protein>
<dbReference type="GO" id="GO:0008320">
    <property type="term" value="F:protein transmembrane transporter activity"/>
    <property type="evidence" value="ECO:0007669"/>
    <property type="project" value="UniProtKB-UniRule"/>
</dbReference>
<keyword evidence="7 9" id="KW-0811">Translocation</keyword>
<dbReference type="HAMAP" id="MF_00237">
    <property type="entry name" value="TatB"/>
    <property type="match status" value="1"/>
</dbReference>
<evidence type="ECO:0000256" key="4">
    <source>
        <dbReference type="ARBA" id="ARBA00022692"/>
    </source>
</evidence>
<dbReference type="Pfam" id="PF02416">
    <property type="entry name" value="TatA_B_E"/>
    <property type="match status" value="1"/>
</dbReference>
<dbReference type="Proteomes" id="UP000612855">
    <property type="component" value="Unassembled WGS sequence"/>
</dbReference>
<comment type="subcellular location">
    <subcellularLocation>
        <location evidence="9">Cell membrane</location>
        <topology evidence="9">Single-pass membrane protein</topology>
    </subcellularLocation>
    <subcellularLocation>
        <location evidence="1">Membrane</location>
        <topology evidence="1">Single-pass membrane protein</topology>
    </subcellularLocation>
</comment>
<dbReference type="PRINTS" id="PR01506">
    <property type="entry name" value="TATBPROTEIN"/>
</dbReference>
<evidence type="ECO:0000256" key="1">
    <source>
        <dbReference type="ARBA" id="ARBA00004167"/>
    </source>
</evidence>
<sequence>MFGMGWTELLLIGVVALIVVGPKDLPVLFRNMGRFMGKARGMAREFSRAMEDAADQAGVKEASETLRGLSNPAKYGLDKVKDATDFAKWDPDSHTGKLAAERAEAAKKIHAATADRAQNRLDAEAAAKAAEEAAAKAPADPATPVKAEAATPAQKAEAKTAAAKTPAAKKPAAKSKTAAAKTAAPKTTAKPAAKTDGKTDAKAKVPAKPRPAARPKPSQPKSTGGKA</sequence>
<dbReference type="Gene3D" id="1.20.5.3310">
    <property type="match status" value="1"/>
</dbReference>
<dbReference type="PANTHER" id="PTHR33162">
    <property type="entry name" value="SEC-INDEPENDENT PROTEIN TRANSLOCASE PROTEIN TATA, CHLOROPLASTIC"/>
    <property type="match status" value="1"/>
</dbReference>
<evidence type="ECO:0000256" key="9">
    <source>
        <dbReference type="HAMAP-Rule" id="MF_00237"/>
    </source>
</evidence>
<evidence type="ECO:0000313" key="11">
    <source>
        <dbReference type="EMBL" id="GGE31151.1"/>
    </source>
</evidence>
<dbReference type="AlphaFoldDB" id="A0A917A7J3"/>
<keyword evidence="6 9" id="KW-1133">Transmembrane helix</keyword>
<keyword evidence="4 9" id="KW-0812">Transmembrane</keyword>
<accession>A0A917A7J3</accession>
<reference evidence="12" key="1">
    <citation type="journal article" date="2019" name="Int. J. Syst. Evol. Microbiol.">
        <title>The Global Catalogue of Microorganisms (GCM) 10K type strain sequencing project: providing services to taxonomists for standard genome sequencing and annotation.</title>
        <authorList>
            <consortium name="The Broad Institute Genomics Platform"/>
            <consortium name="The Broad Institute Genome Sequencing Center for Infectious Disease"/>
            <person name="Wu L."/>
            <person name="Ma J."/>
        </authorList>
    </citation>
    <scope>NUCLEOTIDE SEQUENCE [LARGE SCALE GENOMIC DNA]</scope>
    <source>
        <strain evidence="12">CGMCC 1.12664</strain>
    </source>
</reference>
<comment type="function">
    <text evidence="9">Part of the twin-arginine translocation (Tat) system that transports large folded proteins containing a characteristic twin-arginine motif in their signal peptide across membranes. Together with TatC, TatB is part of a receptor directly interacting with Tat signal peptides. TatB may form an oligomeric binding site that transiently accommodates folded Tat precursor proteins before their translocation.</text>
</comment>
<proteinExistence type="inferred from homology"/>
<comment type="similarity">
    <text evidence="9">Belongs to the TatB family.</text>
</comment>
<dbReference type="InterPro" id="IPR003369">
    <property type="entry name" value="TatA/B/E"/>
</dbReference>
<name>A0A917A7J3_9RHOB</name>
<keyword evidence="2 9" id="KW-0813">Transport</keyword>
<gene>
    <name evidence="9" type="primary">tatB</name>
    <name evidence="11" type="ORF">GCM10011360_18880</name>
</gene>
<dbReference type="EMBL" id="BMFJ01000001">
    <property type="protein sequence ID" value="GGE31151.1"/>
    <property type="molecule type" value="Genomic_DNA"/>
</dbReference>
<dbReference type="InterPro" id="IPR018448">
    <property type="entry name" value="TatB"/>
</dbReference>
<feature type="compositionally biased region" description="Low complexity" evidence="10">
    <location>
        <begin position="135"/>
        <end position="192"/>
    </location>
</feature>
<comment type="caution">
    <text evidence="11">The sequence shown here is derived from an EMBL/GenBank/DDBJ whole genome shotgun (WGS) entry which is preliminary data.</text>
</comment>
<dbReference type="GO" id="GO:0043953">
    <property type="term" value="P:protein transport by the Tat complex"/>
    <property type="evidence" value="ECO:0007669"/>
    <property type="project" value="UniProtKB-UniRule"/>
</dbReference>
<keyword evidence="5 9" id="KW-0653">Protein transport</keyword>
<evidence type="ECO:0000256" key="8">
    <source>
        <dbReference type="ARBA" id="ARBA00023136"/>
    </source>
</evidence>
<feature type="region of interest" description="Disordered" evidence="10">
    <location>
        <begin position="132"/>
        <end position="227"/>
    </location>
</feature>
<dbReference type="GO" id="GO:0033281">
    <property type="term" value="C:TAT protein transport complex"/>
    <property type="evidence" value="ECO:0007669"/>
    <property type="project" value="UniProtKB-UniRule"/>
</dbReference>
<evidence type="ECO:0000256" key="2">
    <source>
        <dbReference type="ARBA" id="ARBA00022448"/>
    </source>
</evidence>
<evidence type="ECO:0000256" key="7">
    <source>
        <dbReference type="ARBA" id="ARBA00023010"/>
    </source>
</evidence>
<keyword evidence="12" id="KW-1185">Reference proteome</keyword>
<keyword evidence="8 9" id="KW-0472">Membrane</keyword>
<dbReference type="PANTHER" id="PTHR33162:SF1">
    <property type="entry name" value="SEC-INDEPENDENT PROTEIN TRANSLOCASE PROTEIN TATA, CHLOROPLASTIC"/>
    <property type="match status" value="1"/>
</dbReference>
<keyword evidence="3 9" id="KW-1003">Cell membrane</keyword>
<dbReference type="NCBIfam" id="TIGR01410">
    <property type="entry name" value="tatB"/>
    <property type="match status" value="1"/>
</dbReference>